<dbReference type="Proteomes" id="UP000477750">
    <property type="component" value="Unassembled WGS sequence"/>
</dbReference>
<evidence type="ECO:0000256" key="1">
    <source>
        <dbReference type="SAM" id="SignalP"/>
    </source>
</evidence>
<proteinExistence type="predicted"/>
<reference evidence="2 3" key="1">
    <citation type="submission" date="2019-10" db="EMBL/GenBank/DDBJ databases">
        <title>Glycomyces albidus sp. nov., a novel actinomycete isolated from rhizosphere soil of wheat (Triticum aestivum L.).</title>
        <authorList>
            <person name="Qian L."/>
        </authorList>
    </citation>
    <scope>NUCLEOTIDE SEQUENCE [LARGE SCALE GENOMIC DNA]</scope>
    <source>
        <strain evidence="2 3">NEAU-7082</strain>
    </source>
</reference>
<gene>
    <name evidence="2" type="ORF">GFD30_09980</name>
</gene>
<protein>
    <submittedName>
        <fullName evidence="2">Uncharacterized protein</fullName>
    </submittedName>
</protein>
<keyword evidence="1" id="KW-0732">Signal</keyword>
<dbReference type="EMBL" id="WIAO01000009">
    <property type="protein sequence ID" value="MQM25893.1"/>
    <property type="molecule type" value="Genomic_DNA"/>
</dbReference>
<name>A0A6L5G8H1_9ACTN</name>
<accession>A0A6L5G8H1</accession>
<organism evidence="2 3">
    <name type="scientific">Glycomyces albidus</name>
    <dbReference type="NCBI Taxonomy" id="2656774"/>
    <lineage>
        <taxon>Bacteria</taxon>
        <taxon>Bacillati</taxon>
        <taxon>Actinomycetota</taxon>
        <taxon>Actinomycetes</taxon>
        <taxon>Glycomycetales</taxon>
        <taxon>Glycomycetaceae</taxon>
        <taxon>Glycomyces</taxon>
    </lineage>
</organism>
<feature type="chain" id="PRO_5039148193" evidence="1">
    <location>
        <begin position="20"/>
        <end position="371"/>
    </location>
</feature>
<sequence>MPMRRIAITLLVCSLPLTACTDREPEATPDDLARIEQTLVNGSELSWELVQAEARVAGRCMEDRGFAVHHPFLLHGGMYPDRFEGFASPYSRIPTVAQAEEFAFGQWVFYTETPAAEAMRSDPDYLAFVADDMGWSDPAEDAAHEEWQAQEQEYRDAWEEAFYGPERYAFNQAMGEAYEADPDAEFEPGPQPPFGGCELETLEFVYDGPGHRETDGEDVWFRPLPETPLTWVGDGTVYEELSARYADQEQDFLFCVEDRGYGEWEFDGLGWLPTAFYLQQLYAPVPDGEGGPEIPPLTDGAEDAADPVAYEFAMALDFAGCAAESGLRDGTEDAWARMYVERFLDRETEIYAWEQEIREYLANAQDHLAGG</sequence>
<dbReference type="AlphaFoldDB" id="A0A6L5G8H1"/>
<dbReference type="RefSeq" id="WP_153025036.1">
    <property type="nucleotide sequence ID" value="NZ_WIAO01000009.1"/>
</dbReference>
<keyword evidence="3" id="KW-1185">Reference proteome</keyword>
<evidence type="ECO:0000313" key="3">
    <source>
        <dbReference type="Proteomes" id="UP000477750"/>
    </source>
</evidence>
<feature type="signal peptide" evidence="1">
    <location>
        <begin position="1"/>
        <end position="19"/>
    </location>
</feature>
<evidence type="ECO:0000313" key="2">
    <source>
        <dbReference type="EMBL" id="MQM25893.1"/>
    </source>
</evidence>
<comment type="caution">
    <text evidence="2">The sequence shown here is derived from an EMBL/GenBank/DDBJ whole genome shotgun (WGS) entry which is preliminary data.</text>
</comment>